<dbReference type="OrthoDB" id="1047367at2759"/>
<dbReference type="GO" id="GO:0071949">
    <property type="term" value="F:FAD binding"/>
    <property type="evidence" value="ECO:0007669"/>
    <property type="project" value="InterPro"/>
</dbReference>
<gene>
    <name evidence="8" type="ORF">B0A54_08051</name>
</gene>
<dbReference type="AlphaFoldDB" id="A0A4U0UX51"/>
<evidence type="ECO:0000256" key="1">
    <source>
        <dbReference type="ARBA" id="ARBA00007992"/>
    </source>
</evidence>
<dbReference type="Pfam" id="PF06314">
    <property type="entry name" value="ADC"/>
    <property type="match status" value="1"/>
</dbReference>
<evidence type="ECO:0000256" key="2">
    <source>
        <dbReference type="ARBA" id="ARBA00022630"/>
    </source>
</evidence>
<dbReference type="PANTHER" id="PTHR13789:SF261">
    <property type="entry name" value="HYDROXYLASE, PUTATIVE (AFU_ORTHOLOGUE AFUA_7G00590)-RELATED"/>
    <property type="match status" value="1"/>
</dbReference>
<dbReference type="Pfam" id="PF01494">
    <property type="entry name" value="FAD_binding_3"/>
    <property type="match status" value="1"/>
</dbReference>
<evidence type="ECO:0000256" key="4">
    <source>
        <dbReference type="ARBA" id="ARBA00023002"/>
    </source>
</evidence>
<keyword evidence="2" id="KW-0285">Flavoprotein</keyword>
<dbReference type="SUPFAM" id="SSF54373">
    <property type="entry name" value="FAD-linked reductases, C-terminal domain"/>
    <property type="match status" value="1"/>
</dbReference>
<comment type="caution">
    <text evidence="8">The sequence shown here is derived from an EMBL/GenBank/DDBJ whole genome shotgun (WGS) entry which is preliminary data.</text>
</comment>
<dbReference type="Gene3D" id="2.40.400.10">
    <property type="entry name" value="Acetoacetate decarboxylase-like"/>
    <property type="match status" value="1"/>
</dbReference>
<proteinExistence type="inferred from homology"/>
<accession>A0A4U0UX51</accession>
<dbReference type="STRING" id="329885.A0A4U0UX51"/>
<evidence type="ECO:0000256" key="3">
    <source>
        <dbReference type="ARBA" id="ARBA00022827"/>
    </source>
</evidence>
<dbReference type="InterPro" id="IPR036188">
    <property type="entry name" value="FAD/NAD-bd_sf"/>
</dbReference>
<evidence type="ECO:0000256" key="6">
    <source>
        <dbReference type="SAM" id="MobiDB-lite"/>
    </source>
</evidence>
<protein>
    <recommendedName>
        <fullName evidence="7">FAD-binding domain-containing protein</fullName>
    </recommendedName>
</protein>
<dbReference type="InterPro" id="IPR002938">
    <property type="entry name" value="FAD-bd"/>
</dbReference>
<evidence type="ECO:0000313" key="9">
    <source>
        <dbReference type="Proteomes" id="UP000310066"/>
    </source>
</evidence>
<dbReference type="PRINTS" id="PR00420">
    <property type="entry name" value="RNGMNOXGNASE"/>
</dbReference>
<feature type="region of interest" description="Disordered" evidence="6">
    <location>
        <begin position="1"/>
        <end position="21"/>
    </location>
</feature>
<dbReference type="InterPro" id="IPR023375">
    <property type="entry name" value="ADC_dom_sf"/>
</dbReference>
<dbReference type="InterPro" id="IPR050493">
    <property type="entry name" value="FAD-dep_Monooxygenase_BioMet"/>
</dbReference>
<dbReference type="GO" id="GO:0004497">
    <property type="term" value="F:monooxygenase activity"/>
    <property type="evidence" value="ECO:0007669"/>
    <property type="project" value="UniProtKB-KW"/>
</dbReference>
<evidence type="ECO:0000256" key="5">
    <source>
        <dbReference type="ARBA" id="ARBA00023033"/>
    </source>
</evidence>
<dbReference type="SUPFAM" id="SSF51905">
    <property type="entry name" value="FAD/NAD(P)-binding domain"/>
    <property type="match status" value="1"/>
</dbReference>
<dbReference type="EMBL" id="NAJP01000031">
    <property type="protein sequence ID" value="TKA40781.1"/>
    <property type="molecule type" value="Genomic_DNA"/>
</dbReference>
<organism evidence="8 9">
    <name type="scientific">Friedmanniomyces endolithicus</name>
    <dbReference type="NCBI Taxonomy" id="329885"/>
    <lineage>
        <taxon>Eukaryota</taxon>
        <taxon>Fungi</taxon>
        <taxon>Dikarya</taxon>
        <taxon>Ascomycota</taxon>
        <taxon>Pezizomycotina</taxon>
        <taxon>Dothideomycetes</taxon>
        <taxon>Dothideomycetidae</taxon>
        <taxon>Mycosphaerellales</taxon>
        <taxon>Teratosphaeriaceae</taxon>
        <taxon>Friedmanniomyces</taxon>
    </lineage>
</organism>
<name>A0A4U0UX51_9PEZI</name>
<comment type="similarity">
    <text evidence="1">Belongs to the paxM FAD-dependent monooxygenase family.</text>
</comment>
<evidence type="ECO:0000259" key="7">
    <source>
        <dbReference type="Pfam" id="PF01494"/>
    </source>
</evidence>
<keyword evidence="5" id="KW-0503">Monooxygenase</keyword>
<sequence>MATTEGLAANGVGHDRLRNGETTNGDFAESLARPLQVIVVGGGIASLVASITLRQQGHKVVIYEKSRFANETGAAIHCTPNATSALRHIGIDPRDGGAVPLVESRWCKASNEEMSPATAHAADAHRWESGCMLQPWLLAHRAQLHNQLKAKATSTAGKGPPVKLLTSSTVVQADPQTSTVTLESGETKQADLIIGGDGVHSVTRQALGPDMPTAFKTDRYAFRFTYAKALAMSDPVTRPLIEQEGVMISWYGPDRKIVLYPTSGNTLLNFVCIHPASASGDSDDYNKTVSKAQLLEVYADFHPVVLKLLEKVGEDQVSLYPLYDMKQLPTFATGRMALIGDAAHPFTPHLAQGGAMAIEDGLSVGTMLPFDTLPSGVESRLQLYNAARYERASAIQEYSRYAGGDSTTKVMSKSGSPLKVLDFLEYGSSHDEYYASRKILRDHLSNRPSIEPRWRSPLGFGFLQGPRQDLLGRSHGESLRQSTSKDASIRFTTSATVLRCLFPSDRYSFKTRDTVQNATLTLQTLDRLAWLGGGGYSLLAFYIHGVCYQEADGELVEGKYCPVMIENLADPIITGREELGIPKVFSDIDIDRSGTSLRATVAWRGTTWAELRWSELSQPETPGHSPTPFTTPEDLLVHKLIPSSGKSGAADADYPVLIRTKPESSRIVSWQDCRPENASFSFVNAGVKALPTLSNIAEALAEVPVYSTVSVSVVKTEGVSDFSDVTALR</sequence>
<dbReference type="GO" id="GO:0016829">
    <property type="term" value="F:lyase activity"/>
    <property type="evidence" value="ECO:0007669"/>
    <property type="project" value="InterPro"/>
</dbReference>
<dbReference type="PANTHER" id="PTHR13789">
    <property type="entry name" value="MONOOXYGENASE"/>
    <property type="match status" value="1"/>
</dbReference>
<keyword evidence="4" id="KW-0560">Oxidoreductase</keyword>
<dbReference type="InterPro" id="IPR010451">
    <property type="entry name" value="Acetoacetate_decarboxylase"/>
</dbReference>
<reference evidence="8 9" key="1">
    <citation type="submission" date="2017-03" db="EMBL/GenBank/DDBJ databases">
        <title>Genomes of endolithic fungi from Antarctica.</title>
        <authorList>
            <person name="Coleine C."/>
            <person name="Masonjones S."/>
            <person name="Stajich J.E."/>
        </authorList>
    </citation>
    <scope>NUCLEOTIDE SEQUENCE [LARGE SCALE GENOMIC DNA]</scope>
    <source>
        <strain evidence="8 9">CCFEE 5311</strain>
    </source>
</reference>
<evidence type="ECO:0000313" key="8">
    <source>
        <dbReference type="EMBL" id="TKA40781.1"/>
    </source>
</evidence>
<keyword evidence="3" id="KW-0274">FAD</keyword>
<dbReference type="Gene3D" id="3.50.50.60">
    <property type="entry name" value="FAD/NAD(P)-binding domain"/>
    <property type="match status" value="1"/>
</dbReference>
<dbReference type="Proteomes" id="UP000310066">
    <property type="component" value="Unassembled WGS sequence"/>
</dbReference>
<feature type="domain" description="FAD-binding" evidence="7">
    <location>
        <begin position="36"/>
        <end position="396"/>
    </location>
</feature>
<dbReference type="SUPFAM" id="SSF160104">
    <property type="entry name" value="Acetoacetate decarboxylase-like"/>
    <property type="match status" value="1"/>
</dbReference>